<sequence>MIPKFFQAPARNLMPKEILKMRKALPTCRVKTQEKPLNTALNSKLRTSAPPKPQRKKKSNPLDKESLGGLKFRELMALVGSKSEKNSALIAELIMKNGR</sequence>
<accession>E4WQG3</accession>
<feature type="compositionally biased region" description="Polar residues" evidence="1">
    <location>
        <begin position="35"/>
        <end position="46"/>
    </location>
</feature>
<proteinExistence type="predicted"/>
<evidence type="ECO:0000313" key="3">
    <source>
        <dbReference type="Proteomes" id="UP000001307"/>
    </source>
</evidence>
<dbReference type="InParanoid" id="E4WQG3"/>
<evidence type="ECO:0000256" key="1">
    <source>
        <dbReference type="SAM" id="MobiDB-lite"/>
    </source>
</evidence>
<dbReference type="AlphaFoldDB" id="E4WQG3"/>
<protein>
    <submittedName>
        <fullName evidence="2">Uncharacterized protein</fullName>
    </submittedName>
</protein>
<organism evidence="2">
    <name type="scientific">Oikopleura dioica</name>
    <name type="common">Tunicate</name>
    <dbReference type="NCBI Taxonomy" id="34765"/>
    <lineage>
        <taxon>Eukaryota</taxon>
        <taxon>Metazoa</taxon>
        <taxon>Chordata</taxon>
        <taxon>Tunicata</taxon>
        <taxon>Appendicularia</taxon>
        <taxon>Copelata</taxon>
        <taxon>Oikopleuridae</taxon>
        <taxon>Oikopleura</taxon>
    </lineage>
</organism>
<keyword evidence="3" id="KW-1185">Reference proteome</keyword>
<dbReference type="OrthoDB" id="10577722at2759"/>
<dbReference type="EMBL" id="FN653015">
    <property type="protein sequence ID" value="CBY20904.1"/>
    <property type="molecule type" value="Genomic_DNA"/>
</dbReference>
<evidence type="ECO:0000313" key="2">
    <source>
        <dbReference type="EMBL" id="CBY20904.1"/>
    </source>
</evidence>
<name>E4WQG3_OIKDI</name>
<dbReference type="Proteomes" id="UP000001307">
    <property type="component" value="Unassembled WGS sequence"/>
</dbReference>
<feature type="region of interest" description="Disordered" evidence="1">
    <location>
        <begin position="30"/>
        <end position="66"/>
    </location>
</feature>
<reference evidence="2" key="1">
    <citation type="journal article" date="2010" name="Science">
        <title>Plasticity of animal genome architecture unmasked by rapid evolution of a pelagic tunicate.</title>
        <authorList>
            <person name="Denoeud F."/>
            <person name="Henriet S."/>
            <person name="Mungpakdee S."/>
            <person name="Aury J.M."/>
            <person name="Da Silva C."/>
            <person name="Brinkmann H."/>
            <person name="Mikhaleva J."/>
            <person name="Olsen L.C."/>
            <person name="Jubin C."/>
            <person name="Canestro C."/>
            <person name="Bouquet J.M."/>
            <person name="Danks G."/>
            <person name="Poulain J."/>
            <person name="Campsteijn C."/>
            <person name="Adamski M."/>
            <person name="Cross I."/>
            <person name="Yadetie F."/>
            <person name="Muffato M."/>
            <person name="Louis A."/>
            <person name="Butcher S."/>
            <person name="Tsagkogeorga G."/>
            <person name="Konrad A."/>
            <person name="Singh S."/>
            <person name="Jensen M.F."/>
            <person name="Cong E.H."/>
            <person name="Eikeseth-Otteraa H."/>
            <person name="Noel B."/>
            <person name="Anthouard V."/>
            <person name="Porcel B.M."/>
            <person name="Kachouri-Lafond R."/>
            <person name="Nishino A."/>
            <person name="Ugolini M."/>
            <person name="Chourrout P."/>
            <person name="Nishida H."/>
            <person name="Aasland R."/>
            <person name="Huzurbazar S."/>
            <person name="Westhof E."/>
            <person name="Delsuc F."/>
            <person name="Lehrach H."/>
            <person name="Reinhardt R."/>
            <person name="Weissenbach J."/>
            <person name="Roy S.W."/>
            <person name="Artiguenave F."/>
            <person name="Postlethwait J.H."/>
            <person name="Manak J.R."/>
            <person name="Thompson E.M."/>
            <person name="Jaillon O."/>
            <person name="Du Pasquier L."/>
            <person name="Boudinot P."/>
            <person name="Liberles D.A."/>
            <person name="Volff J.N."/>
            <person name="Philippe H."/>
            <person name="Lenhard B."/>
            <person name="Roest Crollius H."/>
            <person name="Wincker P."/>
            <person name="Chourrout D."/>
        </authorList>
    </citation>
    <scope>NUCLEOTIDE SEQUENCE [LARGE SCALE GENOMIC DNA]</scope>
</reference>
<gene>
    <name evidence="2" type="ORF">GSOID_T00000912001</name>
</gene>